<evidence type="ECO:0000313" key="2">
    <source>
        <dbReference type="EMBL" id="GBP57060.1"/>
    </source>
</evidence>
<evidence type="ECO:0000256" key="1">
    <source>
        <dbReference type="SAM" id="MobiDB-lite"/>
    </source>
</evidence>
<organism evidence="2 3">
    <name type="scientific">Eumeta variegata</name>
    <name type="common">Bagworm moth</name>
    <name type="synonym">Eumeta japonica</name>
    <dbReference type="NCBI Taxonomy" id="151549"/>
    <lineage>
        <taxon>Eukaryota</taxon>
        <taxon>Metazoa</taxon>
        <taxon>Ecdysozoa</taxon>
        <taxon>Arthropoda</taxon>
        <taxon>Hexapoda</taxon>
        <taxon>Insecta</taxon>
        <taxon>Pterygota</taxon>
        <taxon>Neoptera</taxon>
        <taxon>Endopterygota</taxon>
        <taxon>Lepidoptera</taxon>
        <taxon>Glossata</taxon>
        <taxon>Ditrysia</taxon>
        <taxon>Tineoidea</taxon>
        <taxon>Psychidae</taxon>
        <taxon>Oiketicinae</taxon>
        <taxon>Eumeta</taxon>
    </lineage>
</organism>
<sequence>MLKLDHPHLARFEPSAPWNISVSVVEVSRERPRRDITPITPVKTQENSRPEFLPSEEMKTRQVGVGEASPGVEAAGDRRSWPPLRRKCRTLQDCVLGTLQFERGDRGLFFAFKLYRAVEERLNCVWRISNLSFSDRGDEKLPKGCGFESVTLGNVTMSHRTRERPAECCVSLPLNYDRSARAALEISAACKYCKEYIPWGLALEVAFVSDALLARILLRIPAVSSRPSVAYFLIADFSGMHARIHAHMDMPTYHTLKCELPTTFTTKENGYQRFF</sequence>
<dbReference type="AlphaFoldDB" id="A0A4C1X1U9"/>
<dbReference type="EMBL" id="BGZK01000708">
    <property type="protein sequence ID" value="GBP57060.1"/>
    <property type="molecule type" value="Genomic_DNA"/>
</dbReference>
<name>A0A4C1X1U9_EUMVA</name>
<gene>
    <name evidence="2" type="ORF">EVAR_36727_1</name>
</gene>
<accession>A0A4C1X1U9</accession>
<comment type="caution">
    <text evidence="2">The sequence shown here is derived from an EMBL/GenBank/DDBJ whole genome shotgun (WGS) entry which is preliminary data.</text>
</comment>
<dbReference type="Proteomes" id="UP000299102">
    <property type="component" value="Unassembled WGS sequence"/>
</dbReference>
<feature type="region of interest" description="Disordered" evidence="1">
    <location>
        <begin position="58"/>
        <end position="79"/>
    </location>
</feature>
<evidence type="ECO:0000313" key="3">
    <source>
        <dbReference type="Proteomes" id="UP000299102"/>
    </source>
</evidence>
<proteinExistence type="predicted"/>
<protein>
    <submittedName>
        <fullName evidence="2">Uncharacterized protein</fullName>
    </submittedName>
</protein>
<keyword evidence="3" id="KW-1185">Reference proteome</keyword>
<reference evidence="2 3" key="1">
    <citation type="journal article" date="2019" name="Commun. Biol.">
        <title>The bagworm genome reveals a unique fibroin gene that provides high tensile strength.</title>
        <authorList>
            <person name="Kono N."/>
            <person name="Nakamura H."/>
            <person name="Ohtoshi R."/>
            <person name="Tomita M."/>
            <person name="Numata K."/>
            <person name="Arakawa K."/>
        </authorList>
    </citation>
    <scope>NUCLEOTIDE SEQUENCE [LARGE SCALE GENOMIC DNA]</scope>
</reference>